<reference evidence="3" key="1">
    <citation type="submission" date="2013-01" db="EMBL/GenBank/DDBJ databases">
        <title>Draft Genome Sequence of a Mulberry Tree, Morus notabilis C.K. Schneid.</title>
        <authorList>
            <person name="He N."/>
            <person name="Zhao S."/>
        </authorList>
    </citation>
    <scope>NUCLEOTIDE SEQUENCE</scope>
</reference>
<feature type="compositionally biased region" description="Basic and acidic residues" evidence="1">
    <location>
        <begin position="136"/>
        <end position="147"/>
    </location>
</feature>
<feature type="compositionally biased region" description="Basic residues" evidence="1">
    <location>
        <begin position="61"/>
        <end position="71"/>
    </location>
</feature>
<evidence type="ECO:0000313" key="2">
    <source>
        <dbReference type="EMBL" id="EXB49811.1"/>
    </source>
</evidence>
<evidence type="ECO:0008006" key="4">
    <source>
        <dbReference type="Google" id="ProtNLM"/>
    </source>
</evidence>
<dbReference type="AlphaFoldDB" id="W9RBR1"/>
<organism evidence="2 3">
    <name type="scientific">Morus notabilis</name>
    <dbReference type="NCBI Taxonomy" id="981085"/>
    <lineage>
        <taxon>Eukaryota</taxon>
        <taxon>Viridiplantae</taxon>
        <taxon>Streptophyta</taxon>
        <taxon>Embryophyta</taxon>
        <taxon>Tracheophyta</taxon>
        <taxon>Spermatophyta</taxon>
        <taxon>Magnoliopsida</taxon>
        <taxon>eudicotyledons</taxon>
        <taxon>Gunneridae</taxon>
        <taxon>Pentapetalae</taxon>
        <taxon>rosids</taxon>
        <taxon>fabids</taxon>
        <taxon>Rosales</taxon>
        <taxon>Moraceae</taxon>
        <taxon>Moreae</taxon>
        <taxon>Morus</taxon>
    </lineage>
</organism>
<protein>
    <recommendedName>
        <fullName evidence="4">PB1 domain-containing protein</fullName>
    </recommendedName>
</protein>
<sequence>MAASDGGFDALLSITCDEDLVNVIEKYEQTASPPSALKIGAFLAPPESIKKISPPPSSVRSRLRGPGRRRSAIIIGASARSRRRWPSKNPPPSQQPPKIVKGTSSKIAAEDLSRAVAIISRRKPPPPPVVAGSGFTEREKIESRERL</sequence>
<accession>W9RBR1</accession>
<name>W9RBR1_9ROSA</name>
<proteinExistence type="predicted"/>
<feature type="region of interest" description="Disordered" evidence="1">
    <location>
        <begin position="48"/>
        <end position="106"/>
    </location>
</feature>
<feature type="region of interest" description="Disordered" evidence="1">
    <location>
        <begin position="119"/>
        <end position="147"/>
    </location>
</feature>
<dbReference type="Proteomes" id="UP000030645">
    <property type="component" value="Unassembled WGS sequence"/>
</dbReference>
<gene>
    <name evidence="2" type="ORF">L484_006349</name>
</gene>
<dbReference type="EMBL" id="KE343961">
    <property type="protein sequence ID" value="EXB49811.1"/>
    <property type="molecule type" value="Genomic_DNA"/>
</dbReference>
<keyword evidence="3" id="KW-1185">Reference proteome</keyword>
<evidence type="ECO:0000313" key="3">
    <source>
        <dbReference type="Proteomes" id="UP000030645"/>
    </source>
</evidence>
<evidence type="ECO:0000256" key="1">
    <source>
        <dbReference type="SAM" id="MobiDB-lite"/>
    </source>
</evidence>